<evidence type="ECO:0000313" key="6">
    <source>
        <dbReference type="Proteomes" id="UP000753219"/>
    </source>
</evidence>
<dbReference type="EMBL" id="JAGZMZ010000029">
    <property type="protein sequence ID" value="MBS4884911.1"/>
    <property type="molecule type" value="Genomic_DNA"/>
</dbReference>
<dbReference type="InterPro" id="IPR027417">
    <property type="entry name" value="P-loop_NTPase"/>
</dbReference>
<feature type="domain" description="DNA2/NAM7 helicase-like C-terminal" evidence="4">
    <location>
        <begin position="563"/>
        <end position="726"/>
    </location>
</feature>
<feature type="domain" description="DUF2726" evidence="2">
    <location>
        <begin position="783"/>
        <end position="903"/>
    </location>
</feature>
<comment type="caution">
    <text evidence="5">The sequence shown here is derived from an EMBL/GenBank/DDBJ whole genome shotgun (WGS) entry which is preliminary data.</text>
</comment>
<evidence type="ECO:0000256" key="1">
    <source>
        <dbReference type="SAM" id="Coils"/>
    </source>
</evidence>
<keyword evidence="1" id="KW-0175">Coiled coil</keyword>
<dbReference type="Pfam" id="PF13086">
    <property type="entry name" value="AAA_11"/>
    <property type="match status" value="1"/>
</dbReference>
<evidence type="ECO:0000313" key="5">
    <source>
        <dbReference type="EMBL" id="MBS4884911.1"/>
    </source>
</evidence>
<accession>A0A942WAD5</accession>
<dbReference type="InterPro" id="IPR024402">
    <property type="entry name" value="DUF2726"/>
</dbReference>
<dbReference type="InterPro" id="IPR041677">
    <property type="entry name" value="DNA2/NAM7_AAA_11"/>
</dbReference>
<feature type="coiled-coil region" evidence="1">
    <location>
        <begin position="405"/>
        <end position="432"/>
    </location>
</feature>
<organism evidence="5 6">
    <name type="scientific">Amedibacillus dolichus</name>
    <dbReference type="NCBI Taxonomy" id="31971"/>
    <lineage>
        <taxon>Bacteria</taxon>
        <taxon>Bacillati</taxon>
        <taxon>Bacillota</taxon>
        <taxon>Erysipelotrichia</taxon>
        <taxon>Erysipelotrichales</taxon>
        <taxon>Erysipelotrichaceae</taxon>
        <taxon>Amedibacillus</taxon>
    </lineage>
</organism>
<gene>
    <name evidence="5" type="ORF">KHZ85_09130</name>
</gene>
<dbReference type="InterPro" id="IPR045055">
    <property type="entry name" value="DNA2/NAM7-like"/>
</dbReference>
<dbReference type="Pfam" id="PF10881">
    <property type="entry name" value="DUF2726"/>
    <property type="match status" value="1"/>
</dbReference>
<evidence type="ECO:0000259" key="3">
    <source>
        <dbReference type="Pfam" id="PF13086"/>
    </source>
</evidence>
<evidence type="ECO:0000259" key="4">
    <source>
        <dbReference type="Pfam" id="PF13087"/>
    </source>
</evidence>
<dbReference type="AlphaFoldDB" id="A0A942WAD5"/>
<evidence type="ECO:0000259" key="2">
    <source>
        <dbReference type="Pfam" id="PF10881"/>
    </source>
</evidence>
<dbReference type="SUPFAM" id="SSF52540">
    <property type="entry name" value="P-loop containing nucleoside triphosphate hydrolases"/>
    <property type="match status" value="1"/>
</dbReference>
<reference evidence="5" key="1">
    <citation type="submission" date="2021-02" db="EMBL/GenBank/DDBJ databases">
        <title>Infant gut strain persistence is associated with maternal origin, phylogeny, and functional potential including surface adhesion and iron acquisition.</title>
        <authorList>
            <person name="Lou Y.C."/>
        </authorList>
    </citation>
    <scope>NUCLEOTIDE SEQUENCE</scope>
    <source>
        <strain evidence="5">L3_108_103G1_dasL3_108_103G1_concoct_2</strain>
    </source>
</reference>
<dbReference type="CDD" id="cd18808">
    <property type="entry name" value="SF1_C_Upf1"/>
    <property type="match status" value="1"/>
</dbReference>
<dbReference type="GO" id="GO:0004386">
    <property type="term" value="F:helicase activity"/>
    <property type="evidence" value="ECO:0007669"/>
    <property type="project" value="InterPro"/>
</dbReference>
<dbReference type="PANTHER" id="PTHR10887">
    <property type="entry name" value="DNA2/NAM7 HELICASE FAMILY"/>
    <property type="match status" value="1"/>
</dbReference>
<proteinExistence type="predicted"/>
<dbReference type="InterPro" id="IPR047187">
    <property type="entry name" value="SF1_C_Upf1"/>
</dbReference>
<dbReference type="InterPro" id="IPR041679">
    <property type="entry name" value="DNA2/NAM7-like_C"/>
</dbReference>
<dbReference type="RefSeq" id="WP_237929718.1">
    <property type="nucleotide sequence ID" value="NZ_JAGZMZ010000029.1"/>
</dbReference>
<feature type="domain" description="DNA2/NAM7 helicase helicase" evidence="3">
    <location>
        <begin position="185"/>
        <end position="540"/>
    </location>
</feature>
<dbReference type="Pfam" id="PF13087">
    <property type="entry name" value="AAA_12"/>
    <property type="match status" value="1"/>
</dbReference>
<dbReference type="CDD" id="cd17934">
    <property type="entry name" value="DEXXQc_Upf1-like"/>
    <property type="match status" value="1"/>
</dbReference>
<protein>
    <submittedName>
        <fullName evidence="5">AAA family ATPase</fullName>
    </submittedName>
</protein>
<dbReference type="Gene3D" id="3.40.50.300">
    <property type="entry name" value="P-loop containing nucleotide triphosphate hydrolases"/>
    <property type="match status" value="3"/>
</dbReference>
<name>A0A942WAD5_9FIRM</name>
<dbReference type="Proteomes" id="UP000753219">
    <property type="component" value="Unassembled WGS sequence"/>
</dbReference>
<sequence length="909" mass="107217">MNNRENMIVIKNQIKTKEICNCNYNRKSYKWDVTFKNGSTYSYSYENVKWLKNPTVIDNCENYYIQRKGKILSDIDKLYIFNDDTDSYLHIICKDGIEYDYCQKELEIKEDCLKNEKSKNIFKYLSKLSALSELRNEITGEKLLEKRYNSIQFVDKELALSNYLNPQSNLENKKEEYIPIFPFGCNKSQYSAVKSAFENKISVIQGPPGTGKTQTILNIIANILVQGKTVQVVSNNNPAIENIYEKLENPRYNLDFLVARLGKVENRNQFINNQNENYPNFNNWKIKSENITTEKLKEKSKTLMHVFEKKEKLAQLKQKLHSLELEKKYFDEYISERSAELFSLNLKIKIKANKILKLLQEIQTISENDKEFNIFYKIKNIIFYGIIDWKFYKQDMNDIVTYLQNLFYINSKEEIDNEIQKLEKELSDNSESLISELCEESLLLLKNTIYKRYAHNKKRKIFMEEDLWKNSNEFLEEYPIILSTTFSSKSSLNKNVVFDYLIMDEASQVDITTGALALSSAKNAIIVGDIKQLPNVVTSKTAKQSKAIFEEFNIDKGYQFTNSFLKSIIEVIPNISNIMLKEHYRCHPKIINFCNQKFYNNELIIMTEDKQEDDVLSVITTKIGNHSRDHYNQRQIDVIRNEILPKINISDLGIITPYKNQVRELQEQLKDLDIDIKTVHKFQGREKDTIIVSTVDDEITDFTDDPYLLNVAVSRAKKHFKLVISGNENKKERNINDLVDYIRYNNFEVVESKIYSVFDYLYKQYTQVRVEYLQKYNKVSKYDSENLMYRLIKDTLLENKYYDLDVAIHIPLKMLIRNLDLLNERECEYVMNKNTHVDFLIYNNTAKKSVLVIEVDGYKYHKKGTLQSKRDEIKNHILELYGIPYKRFVTNGSLEKEQLIKELSRIYGD</sequence>